<sequence length="112" mass="11874">MDGPGLSSRERRILAEIEGDLRADRRLDQRLRTMRFVLPGAPGRALDAAARVPGSVLALLTALSVGLLLVGATVHTAVALTLFSVVWLPTVVLLSARGLRTRSHRGCPGRGG</sequence>
<evidence type="ECO:0000256" key="1">
    <source>
        <dbReference type="SAM" id="Phobius"/>
    </source>
</evidence>
<gene>
    <name evidence="2" type="ORF">GCM10009639_05330</name>
</gene>
<evidence type="ECO:0008006" key="4">
    <source>
        <dbReference type="Google" id="ProtNLM"/>
    </source>
</evidence>
<keyword evidence="1" id="KW-0812">Transmembrane</keyword>
<protein>
    <recommendedName>
        <fullName evidence="4">DUF3040 domain-containing protein</fullName>
    </recommendedName>
</protein>
<reference evidence="2 3" key="1">
    <citation type="journal article" date="2019" name="Int. J. Syst. Evol. Microbiol.">
        <title>The Global Catalogue of Microorganisms (GCM) 10K type strain sequencing project: providing services to taxonomists for standard genome sequencing and annotation.</title>
        <authorList>
            <consortium name="The Broad Institute Genomics Platform"/>
            <consortium name="The Broad Institute Genome Sequencing Center for Infectious Disease"/>
            <person name="Wu L."/>
            <person name="Ma J."/>
        </authorList>
    </citation>
    <scope>NUCLEOTIDE SEQUENCE [LARGE SCALE GENOMIC DNA]</scope>
    <source>
        <strain evidence="2 3">JCM 12393</strain>
    </source>
</reference>
<keyword evidence="1" id="KW-0472">Membrane</keyword>
<keyword evidence="3" id="KW-1185">Reference proteome</keyword>
<comment type="caution">
    <text evidence="2">The sequence shown here is derived from an EMBL/GenBank/DDBJ whole genome shotgun (WGS) entry which is preliminary data.</text>
</comment>
<feature type="transmembrane region" description="Helical" evidence="1">
    <location>
        <begin position="52"/>
        <end position="71"/>
    </location>
</feature>
<name>A0ABN1XKL8_9ACTN</name>
<dbReference type="EMBL" id="BAAAKJ010000022">
    <property type="protein sequence ID" value="GAA1384151.1"/>
    <property type="molecule type" value="Genomic_DNA"/>
</dbReference>
<keyword evidence="1" id="KW-1133">Transmembrane helix</keyword>
<feature type="transmembrane region" description="Helical" evidence="1">
    <location>
        <begin position="77"/>
        <end position="96"/>
    </location>
</feature>
<dbReference type="RefSeq" id="WP_344324995.1">
    <property type="nucleotide sequence ID" value="NZ_BAAAKJ010000022.1"/>
</dbReference>
<proteinExistence type="predicted"/>
<evidence type="ECO:0000313" key="3">
    <source>
        <dbReference type="Proteomes" id="UP001499863"/>
    </source>
</evidence>
<evidence type="ECO:0000313" key="2">
    <source>
        <dbReference type="EMBL" id="GAA1384151.1"/>
    </source>
</evidence>
<accession>A0ABN1XKL8</accession>
<organism evidence="2 3">
    <name type="scientific">Kitasatospora putterlickiae</name>
    <dbReference type="NCBI Taxonomy" id="221725"/>
    <lineage>
        <taxon>Bacteria</taxon>
        <taxon>Bacillati</taxon>
        <taxon>Actinomycetota</taxon>
        <taxon>Actinomycetes</taxon>
        <taxon>Kitasatosporales</taxon>
        <taxon>Streptomycetaceae</taxon>
        <taxon>Kitasatospora</taxon>
    </lineage>
</organism>
<dbReference type="Proteomes" id="UP001499863">
    <property type="component" value="Unassembled WGS sequence"/>
</dbReference>